<comment type="caution">
    <text evidence="2">The sequence shown here is derived from an EMBL/GenBank/DDBJ whole genome shotgun (WGS) entry which is preliminary data.</text>
</comment>
<keyword evidence="1" id="KW-0812">Transmembrane</keyword>
<organism evidence="2 3">
    <name type="scientific">Streptococcus saliviloxodontae</name>
    <dbReference type="NCBI Taxonomy" id="1349416"/>
    <lineage>
        <taxon>Bacteria</taxon>
        <taxon>Bacillati</taxon>
        <taxon>Bacillota</taxon>
        <taxon>Bacilli</taxon>
        <taxon>Lactobacillales</taxon>
        <taxon>Streptococcaceae</taxon>
        <taxon>Streptococcus</taxon>
    </lineage>
</organism>
<accession>A0ABS2PN29</accession>
<feature type="transmembrane region" description="Helical" evidence="1">
    <location>
        <begin position="30"/>
        <end position="49"/>
    </location>
</feature>
<evidence type="ECO:0008006" key="4">
    <source>
        <dbReference type="Google" id="ProtNLM"/>
    </source>
</evidence>
<evidence type="ECO:0000313" key="3">
    <source>
        <dbReference type="Proteomes" id="UP000809081"/>
    </source>
</evidence>
<dbReference type="Proteomes" id="UP000809081">
    <property type="component" value="Unassembled WGS sequence"/>
</dbReference>
<protein>
    <recommendedName>
        <fullName evidence="4">Lipoprotein</fullName>
    </recommendedName>
</protein>
<dbReference type="EMBL" id="JAFBEI010000022">
    <property type="protein sequence ID" value="MBM7636385.1"/>
    <property type="molecule type" value="Genomic_DNA"/>
</dbReference>
<name>A0ABS2PN29_9STRE</name>
<sequence length="60" mass="7145">MMFVKNYLSTILMTTACLALSIFFFMRQEWLWLIVWVVVTVINLYRLALGYKKMAMTSKD</sequence>
<dbReference type="RefSeq" id="WP_205017263.1">
    <property type="nucleotide sequence ID" value="NZ_JAFBEI010000022.1"/>
</dbReference>
<gene>
    <name evidence="2" type="ORF">JOC31_001206</name>
</gene>
<evidence type="ECO:0000256" key="1">
    <source>
        <dbReference type="SAM" id="Phobius"/>
    </source>
</evidence>
<dbReference type="PROSITE" id="PS51257">
    <property type="entry name" value="PROKAR_LIPOPROTEIN"/>
    <property type="match status" value="1"/>
</dbReference>
<keyword evidence="1" id="KW-1133">Transmembrane helix</keyword>
<evidence type="ECO:0000313" key="2">
    <source>
        <dbReference type="EMBL" id="MBM7636385.1"/>
    </source>
</evidence>
<keyword evidence="3" id="KW-1185">Reference proteome</keyword>
<reference evidence="2 3" key="1">
    <citation type="submission" date="2021-01" db="EMBL/GenBank/DDBJ databases">
        <title>Genomic Encyclopedia of Type Strains, Phase IV (KMG-IV): sequencing the most valuable type-strain genomes for metagenomic binning, comparative biology and taxonomic classification.</title>
        <authorList>
            <person name="Goeker M."/>
        </authorList>
    </citation>
    <scope>NUCLEOTIDE SEQUENCE [LARGE SCALE GENOMIC DNA]</scope>
    <source>
        <strain evidence="2 3">DSM 27513</strain>
    </source>
</reference>
<keyword evidence="1" id="KW-0472">Membrane</keyword>
<feature type="transmembrane region" description="Helical" evidence="1">
    <location>
        <begin position="7"/>
        <end position="24"/>
    </location>
</feature>
<proteinExistence type="predicted"/>